<accession>K1SVL6</accession>
<proteinExistence type="predicted"/>
<comment type="caution">
    <text evidence="1">The sequence shown here is derived from an EMBL/GenBank/DDBJ whole genome shotgun (WGS) entry which is preliminary data.</text>
</comment>
<organism evidence="1">
    <name type="scientific">human gut metagenome</name>
    <dbReference type="NCBI Taxonomy" id="408170"/>
    <lineage>
        <taxon>unclassified sequences</taxon>
        <taxon>metagenomes</taxon>
        <taxon>organismal metagenomes</taxon>
    </lineage>
</organism>
<gene>
    <name evidence="1" type="ORF">OBE_13673</name>
</gene>
<evidence type="ECO:0000313" key="1">
    <source>
        <dbReference type="EMBL" id="EKC51296.1"/>
    </source>
</evidence>
<sequence length="71" mass="8192">MRAETESEIASIRNELVLGGFIKKHKNAKQKQPRELPPLEYVTSEGFRVLVGRNNLQNDKLTFKTAKNYDM</sequence>
<name>K1SVL6_9ZZZZ</name>
<dbReference type="AlphaFoldDB" id="K1SVL6"/>
<dbReference type="EMBL" id="AJWZ01009447">
    <property type="protein sequence ID" value="EKC51296.1"/>
    <property type="molecule type" value="Genomic_DNA"/>
</dbReference>
<protein>
    <submittedName>
        <fullName evidence="1">Fibronectin-binding protein</fullName>
    </submittedName>
</protein>
<reference evidence="1" key="1">
    <citation type="journal article" date="2013" name="Environ. Microbiol.">
        <title>Microbiota from the distal guts of lean and obese adolescents exhibit partial functional redundancy besides clear differences in community structure.</title>
        <authorList>
            <person name="Ferrer M."/>
            <person name="Ruiz A."/>
            <person name="Lanza F."/>
            <person name="Haange S.B."/>
            <person name="Oberbach A."/>
            <person name="Till H."/>
            <person name="Bargiela R."/>
            <person name="Campoy C."/>
            <person name="Segura M.T."/>
            <person name="Richter M."/>
            <person name="von Bergen M."/>
            <person name="Seifert J."/>
            <person name="Suarez A."/>
        </authorList>
    </citation>
    <scope>NUCLEOTIDE SEQUENCE</scope>
</reference>
<feature type="non-terminal residue" evidence="1">
    <location>
        <position position="71"/>
    </location>
</feature>